<dbReference type="Gene3D" id="1.10.260.40">
    <property type="entry name" value="lambda repressor-like DNA-binding domains"/>
    <property type="match status" value="1"/>
</dbReference>
<evidence type="ECO:0000259" key="2">
    <source>
        <dbReference type="Pfam" id="PF13464"/>
    </source>
</evidence>
<dbReference type="PANTHER" id="PTHR34475:SF1">
    <property type="entry name" value="CYTOSKELETON PROTEIN RODZ"/>
    <property type="match status" value="1"/>
</dbReference>
<keyword evidence="4" id="KW-1185">Reference proteome</keyword>
<dbReference type="InterPro" id="IPR025194">
    <property type="entry name" value="RodZ-like_C"/>
</dbReference>
<dbReference type="Pfam" id="PF13413">
    <property type="entry name" value="HTH_25"/>
    <property type="match status" value="1"/>
</dbReference>
<feature type="region of interest" description="Disordered" evidence="1">
    <location>
        <begin position="198"/>
        <end position="229"/>
    </location>
</feature>
<dbReference type="InterPro" id="IPR001387">
    <property type="entry name" value="Cro/C1-type_HTH"/>
</dbReference>
<dbReference type="GO" id="GO:0003677">
    <property type="term" value="F:DNA binding"/>
    <property type="evidence" value="ECO:0007669"/>
    <property type="project" value="InterPro"/>
</dbReference>
<evidence type="ECO:0000313" key="4">
    <source>
        <dbReference type="Proteomes" id="UP000199392"/>
    </source>
</evidence>
<feature type="domain" description="Cytoskeleton protein RodZ-like C-terminal" evidence="2">
    <location>
        <begin position="309"/>
        <end position="378"/>
    </location>
</feature>
<dbReference type="PANTHER" id="PTHR34475">
    <property type="match status" value="1"/>
</dbReference>
<protein>
    <submittedName>
        <fullName evidence="3">Protein RodZ, contains Xre-like HTH and DUF4115 domains</fullName>
    </submittedName>
</protein>
<dbReference type="Proteomes" id="UP000199392">
    <property type="component" value="Unassembled WGS sequence"/>
</dbReference>
<dbReference type="CDD" id="cd00093">
    <property type="entry name" value="HTH_XRE"/>
    <property type="match status" value="1"/>
</dbReference>
<evidence type="ECO:0000256" key="1">
    <source>
        <dbReference type="SAM" id="MobiDB-lite"/>
    </source>
</evidence>
<dbReference type="InterPro" id="IPR010982">
    <property type="entry name" value="Lambda_DNA-bd_dom_sf"/>
</dbReference>
<reference evidence="4" key="1">
    <citation type="submission" date="2016-10" db="EMBL/GenBank/DDBJ databases">
        <authorList>
            <person name="Varghese N."/>
            <person name="Submissions S."/>
        </authorList>
    </citation>
    <scope>NUCLEOTIDE SEQUENCE [LARGE SCALE GENOMIC DNA]</scope>
    <source>
        <strain evidence="4">DSM 26894</strain>
    </source>
</reference>
<dbReference type="EMBL" id="FOZW01000012">
    <property type="protein sequence ID" value="SFT15803.1"/>
    <property type="molecule type" value="Genomic_DNA"/>
</dbReference>
<sequence>MIGRNSPRMSEDNQDADTSPRSFDDFTLELGDVMRGERATMGKSLLDVQRELRIKASYIAAIENCDPSAFDTPGFIAGYVRSYARYLGMDPDECYRLFCEESGFAVAHGMSEKASTIRKGQGHLPAPAARDIFEQPRMPFVPAGESFFSRIEPGAIGSLLVLIALMSGIGYGGYAVLREVQRVQVAPVDQTPLVLSDLDPVQPTAAPSQNGEEQVASAEGAGPFSPPSNEALDRLYRPKALDVPVLVARDAPISSLDPSTVGAFAQAERNQLPQVDTASAEAAMQVAGLPAPLPGAAQSQTVLDRAAVTLVAVRAAWVRVRGAAGNVLYERVMEPGDTWTVPEGQAEASLTVGESGALYLATNGQTLGPLGPKGQVTRDVALVPEVVTAAYQPAVPQNDADLQRVLAKLSETAVPAAAQTQVAQAAPAVTQPGAPKVLQDSAPGVTMIAVRPAWVRVRSADGSVIFEKTMRAGDTWTAPATQDPANLRVGESGAVYFAVNGQTYGPVGASGTVTKNLPLSVEHLTSAFKVADLSRDADLSRVVAELSGDFARAD</sequence>
<proteinExistence type="predicted"/>
<dbReference type="InterPro" id="IPR050400">
    <property type="entry name" value="Bact_Cytoskel_RodZ"/>
</dbReference>
<dbReference type="STRING" id="311180.SAMN04488050_112106"/>
<organism evidence="3 4">
    <name type="scientific">Alloyangia pacifica</name>
    <dbReference type="NCBI Taxonomy" id="311180"/>
    <lineage>
        <taxon>Bacteria</taxon>
        <taxon>Pseudomonadati</taxon>
        <taxon>Pseudomonadota</taxon>
        <taxon>Alphaproteobacteria</taxon>
        <taxon>Rhodobacterales</taxon>
        <taxon>Roseobacteraceae</taxon>
        <taxon>Alloyangia</taxon>
    </lineage>
</organism>
<accession>A0A1I6VPZ2</accession>
<dbReference type="OrthoDB" id="9790252at2"/>
<feature type="region of interest" description="Disordered" evidence="1">
    <location>
        <begin position="1"/>
        <end position="23"/>
    </location>
</feature>
<name>A0A1I6VPZ2_9RHOB</name>
<dbReference type="AlphaFoldDB" id="A0A1I6VPZ2"/>
<feature type="domain" description="Cytoskeleton protein RodZ-like C-terminal" evidence="2">
    <location>
        <begin position="449"/>
        <end position="515"/>
    </location>
</feature>
<evidence type="ECO:0000313" key="3">
    <source>
        <dbReference type="EMBL" id="SFT15803.1"/>
    </source>
</evidence>
<gene>
    <name evidence="3" type="ORF">SAMN04488050_112106</name>
</gene>
<dbReference type="Pfam" id="PF13464">
    <property type="entry name" value="RodZ_C"/>
    <property type="match status" value="2"/>
</dbReference>